<name>Q94HZ7_ORYSJ</name>
<reference evidence="4" key="2">
    <citation type="journal article" date="2008" name="Nucleic Acids Res.">
        <title>The rice annotation project database (RAP-DB): 2008 update.</title>
        <authorList>
            <consortium name="The rice annotation project (RAP)"/>
        </authorList>
    </citation>
    <scope>GENOME REANNOTATION</scope>
    <source>
        <strain evidence="4">cv. Nipponbare</strain>
    </source>
</reference>
<organism evidence="3 4">
    <name type="scientific">Oryza sativa subsp. japonica</name>
    <name type="common">Rice</name>
    <dbReference type="NCBI Taxonomy" id="39947"/>
    <lineage>
        <taxon>Eukaryota</taxon>
        <taxon>Viridiplantae</taxon>
        <taxon>Streptophyta</taxon>
        <taxon>Embryophyta</taxon>
        <taxon>Tracheophyta</taxon>
        <taxon>Spermatophyta</taxon>
        <taxon>Magnoliopsida</taxon>
        <taxon>Liliopsida</taxon>
        <taxon>Poales</taxon>
        <taxon>Poaceae</taxon>
        <taxon>BOP clade</taxon>
        <taxon>Oryzoideae</taxon>
        <taxon>Oryzeae</taxon>
        <taxon>Oryzinae</taxon>
        <taxon>Oryza</taxon>
        <taxon>Oryza sativa</taxon>
    </lineage>
</organism>
<evidence type="ECO:0000313" key="4">
    <source>
        <dbReference type="Proteomes" id="UP000000763"/>
    </source>
</evidence>
<keyword evidence="2" id="KW-0812">Transmembrane</keyword>
<dbReference type="AlphaFoldDB" id="Q94HZ7"/>
<evidence type="ECO:0000256" key="2">
    <source>
        <dbReference type="SAM" id="Phobius"/>
    </source>
</evidence>
<feature type="region of interest" description="Disordered" evidence="1">
    <location>
        <begin position="45"/>
        <end position="68"/>
    </location>
</feature>
<keyword evidence="2" id="KW-0472">Membrane</keyword>
<accession>Q94HZ7</accession>
<evidence type="ECO:0000256" key="1">
    <source>
        <dbReference type="SAM" id="MobiDB-lite"/>
    </source>
</evidence>
<reference evidence="4" key="1">
    <citation type="journal article" date="2005" name="Nature">
        <title>The map-based sequence of the rice genome.</title>
        <authorList>
            <consortium name="International rice genome sequencing project (IRGSP)"/>
            <person name="Matsumoto T."/>
            <person name="Wu J."/>
            <person name="Kanamori H."/>
            <person name="Katayose Y."/>
            <person name="Fujisawa M."/>
            <person name="Namiki N."/>
            <person name="Mizuno H."/>
            <person name="Yamamoto K."/>
            <person name="Antonio B.A."/>
            <person name="Baba T."/>
            <person name="Sakata K."/>
            <person name="Nagamura Y."/>
            <person name="Aoki H."/>
            <person name="Arikawa K."/>
            <person name="Arita K."/>
            <person name="Bito T."/>
            <person name="Chiden Y."/>
            <person name="Fujitsuka N."/>
            <person name="Fukunaka R."/>
            <person name="Hamada M."/>
            <person name="Harada C."/>
            <person name="Hayashi A."/>
            <person name="Hijishita S."/>
            <person name="Honda M."/>
            <person name="Hosokawa S."/>
            <person name="Ichikawa Y."/>
            <person name="Idonuma A."/>
            <person name="Iijima M."/>
            <person name="Ikeda M."/>
            <person name="Ikeno M."/>
            <person name="Ito K."/>
            <person name="Ito S."/>
            <person name="Ito T."/>
            <person name="Ito Y."/>
            <person name="Ito Y."/>
            <person name="Iwabuchi A."/>
            <person name="Kamiya K."/>
            <person name="Karasawa W."/>
            <person name="Kurita K."/>
            <person name="Katagiri S."/>
            <person name="Kikuta A."/>
            <person name="Kobayashi H."/>
            <person name="Kobayashi N."/>
            <person name="Machita K."/>
            <person name="Maehara T."/>
            <person name="Masukawa M."/>
            <person name="Mizubayashi T."/>
            <person name="Mukai Y."/>
            <person name="Nagasaki H."/>
            <person name="Nagata Y."/>
            <person name="Naito S."/>
            <person name="Nakashima M."/>
            <person name="Nakama Y."/>
            <person name="Nakamichi Y."/>
            <person name="Nakamura M."/>
            <person name="Meguro A."/>
            <person name="Negishi M."/>
            <person name="Ohta I."/>
            <person name="Ohta T."/>
            <person name="Okamoto M."/>
            <person name="Ono N."/>
            <person name="Saji S."/>
            <person name="Sakaguchi M."/>
            <person name="Sakai K."/>
            <person name="Shibata M."/>
            <person name="Shimokawa T."/>
            <person name="Song J."/>
            <person name="Takazaki Y."/>
            <person name="Terasawa K."/>
            <person name="Tsugane M."/>
            <person name="Tsuji K."/>
            <person name="Ueda S."/>
            <person name="Waki K."/>
            <person name="Yamagata H."/>
            <person name="Yamamoto M."/>
            <person name="Yamamoto S."/>
            <person name="Yamane H."/>
            <person name="Yoshiki S."/>
            <person name="Yoshihara R."/>
            <person name="Yukawa K."/>
            <person name="Zhong H."/>
            <person name="Yano M."/>
            <person name="Yuan Q."/>
            <person name="Ouyang S."/>
            <person name="Liu J."/>
            <person name="Jones K.M."/>
            <person name="Gansberger K."/>
            <person name="Moffat K."/>
            <person name="Hill J."/>
            <person name="Bera J."/>
            <person name="Fadrosh D."/>
            <person name="Jin S."/>
            <person name="Johri S."/>
            <person name="Kim M."/>
            <person name="Overton L."/>
            <person name="Reardon M."/>
            <person name="Tsitrin T."/>
            <person name="Vuong H."/>
            <person name="Weaver B."/>
            <person name="Ciecko A."/>
            <person name="Tallon L."/>
            <person name="Jackson J."/>
            <person name="Pai G."/>
            <person name="Aken S.V."/>
            <person name="Utterback T."/>
            <person name="Reidmuller S."/>
            <person name="Feldblyum T."/>
            <person name="Hsiao J."/>
            <person name="Zismann V."/>
            <person name="Iobst S."/>
            <person name="de Vazeille A.R."/>
            <person name="Buell C.R."/>
            <person name="Ying K."/>
            <person name="Li Y."/>
            <person name="Lu T."/>
            <person name="Huang Y."/>
            <person name="Zhao Q."/>
            <person name="Feng Q."/>
            <person name="Zhang L."/>
            <person name="Zhu J."/>
            <person name="Weng Q."/>
            <person name="Mu J."/>
            <person name="Lu Y."/>
            <person name="Fan D."/>
            <person name="Liu Y."/>
            <person name="Guan J."/>
            <person name="Zhang Y."/>
            <person name="Yu S."/>
            <person name="Liu X."/>
            <person name="Zhang Y."/>
            <person name="Hong G."/>
            <person name="Han B."/>
            <person name="Choisne N."/>
            <person name="Demange N."/>
            <person name="Orjeda G."/>
            <person name="Samain S."/>
            <person name="Cattolico L."/>
            <person name="Pelletier E."/>
            <person name="Couloux A."/>
            <person name="Segurens B."/>
            <person name="Wincker P."/>
            <person name="D'Hont A."/>
            <person name="Scarpelli C."/>
            <person name="Weissenbach J."/>
            <person name="Salanoubat M."/>
            <person name="Quetier F."/>
            <person name="Yu Y."/>
            <person name="Kim H.R."/>
            <person name="Rambo T."/>
            <person name="Currie J."/>
            <person name="Collura K."/>
            <person name="Luo M."/>
            <person name="Yang T."/>
            <person name="Ammiraju J.S.S."/>
            <person name="Engler F."/>
            <person name="Soderlund C."/>
            <person name="Wing R.A."/>
            <person name="Palmer L.E."/>
            <person name="de la Bastide M."/>
            <person name="Spiegel L."/>
            <person name="Nascimento L."/>
            <person name="Zutavern T."/>
            <person name="O'Shaughnessy A."/>
            <person name="Dike S."/>
            <person name="Dedhia N."/>
            <person name="Preston R."/>
            <person name="Balija V."/>
            <person name="McCombie W.R."/>
            <person name="Chow T."/>
            <person name="Chen H."/>
            <person name="Chung M."/>
            <person name="Chen C."/>
            <person name="Shaw J."/>
            <person name="Wu H."/>
            <person name="Hsiao K."/>
            <person name="Chao Y."/>
            <person name="Chu M."/>
            <person name="Cheng C."/>
            <person name="Hour A."/>
            <person name="Lee P."/>
            <person name="Lin S."/>
            <person name="Lin Y."/>
            <person name="Liou J."/>
            <person name="Liu S."/>
            <person name="Hsing Y."/>
            <person name="Raghuvanshi S."/>
            <person name="Mohanty A."/>
            <person name="Bharti A.K."/>
            <person name="Gaur A."/>
            <person name="Gupta V."/>
            <person name="Kumar D."/>
            <person name="Ravi V."/>
            <person name="Vij S."/>
            <person name="Kapur A."/>
            <person name="Khurana P."/>
            <person name="Khurana P."/>
            <person name="Khurana J.P."/>
            <person name="Tyagi A.K."/>
            <person name="Gaikwad K."/>
            <person name="Singh A."/>
            <person name="Dalal V."/>
            <person name="Srivastava S."/>
            <person name="Dixit A."/>
            <person name="Pal A.K."/>
            <person name="Ghazi I.A."/>
            <person name="Yadav M."/>
            <person name="Pandit A."/>
            <person name="Bhargava A."/>
            <person name="Sureshbabu K."/>
            <person name="Batra K."/>
            <person name="Sharma T.R."/>
            <person name="Mohapatra T."/>
            <person name="Singh N.K."/>
            <person name="Messing J."/>
            <person name="Nelson A.B."/>
            <person name="Fuks G."/>
            <person name="Kavchok S."/>
            <person name="Keizer G."/>
            <person name="Linton E."/>
            <person name="Llaca V."/>
            <person name="Song R."/>
            <person name="Tanyolac B."/>
            <person name="Young S."/>
            <person name="Ho-Il K."/>
            <person name="Hahn J.H."/>
            <person name="Sangsakoo G."/>
            <person name="Vanavichit A."/>
            <person name="de Mattos Luiz.A.T."/>
            <person name="Zimmer P.D."/>
            <person name="Malone G."/>
            <person name="Dellagostin O."/>
            <person name="de Oliveira A.C."/>
            <person name="Bevan M."/>
            <person name="Bancroft I."/>
            <person name="Minx P."/>
            <person name="Cordum H."/>
            <person name="Wilson R."/>
            <person name="Cheng Z."/>
            <person name="Jin W."/>
            <person name="Jiang J."/>
            <person name="Leong S.A."/>
            <person name="Iwama H."/>
            <person name="Gojobori T."/>
            <person name="Itoh T."/>
            <person name="Niimura Y."/>
            <person name="Fujii Y."/>
            <person name="Habara T."/>
            <person name="Sakai H."/>
            <person name="Sato Y."/>
            <person name="Wilson G."/>
            <person name="Kumar K."/>
            <person name="McCouch S."/>
            <person name="Juretic N."/>
            <person name="Hoen D."/>
            <person name="Wright S."/>
            <person name="Bruskiewich R."/>
            <person name="Bureau T."/>
            <person name="Miyao A."/>
            <person name="Hirochika H."/>
            <person name="Nishikawa T."/>
            <person name="Kadowaki K."/>
            <person name="Sugiura M."/>
            <person name="Burr B."/>
            <person name="Sasaki T."/>
        </authorList>
    </citation>
    <scope>NUCLEOTIDE SEQUENCE [LARGE SCALE GENOMIC DNA]</scope>
    <source>
        <strain evidence="4">cv. Nipponbare</strain>
    </source>
</reference>
<dbReference type="Proteomes" id="UP000000763">
    <property type="component" value="Chromosome 10"/>
</dbReference>
<gene>
    <name evidence="3" type="primary">OSJNBa0076F20.22</name>
</gene>
<evidence type="ECO:0000313" key="3">
    <source>
        <dbReference type="EMBL" id="AAK39578.1"/>
    </source>
</evidence>
<feature type="region of interest" description="Disordered" evidence="1">
    <location>
        <begin position="1"/>
        <end position="27"/>
    </location>
</feature>
<protein>
    <submittedName>
        <fullName evidence="3">Uncharacterized protein</fullName>
    </submittedName>
</protein>
<feature type="compositionally biased region" description="Gly residues" evidence="1">
    <location>
        <begin position="51"/>
        <end position="63"/>
    </location>
</feature>
<dbReference type="EMBL" id="AC025296">
    <property type="protein sequence ID" value="AAK39578.1"/>
    <property type="molecule type" value="Genomic_DNA"/>
</dbReference>
<sequence>MDGVSSSDSNDNHHVMELGGPRRRQRYDRDGFGWWRRLGRSGRSPCMARPAGGGGGGQGGGVELGDDDGWCGGHHGGRSDRSIDLSGVAAINVGFWLLLMICQRRILWPR</sequence>
<feature type="transmembrane region" description="Helical" evidence="2">
    <location>
        <begin position="85"/>
        <end position="102"/>
    </location>
</feature>
<keyword evidence="2" id="KW-1133">Transmembrane helix</keyword>
<proteinExistence type="predicted"/>